<reference evidence="3 4" key="1">
    <citation type="journal article" date="2009" name="Int. J. Syst. Evol. Microbiol.">
        <title>Paenibacillus contaminans sp. nov., isolated from a contaminated laboratory plate.</title>
        <authorList>
            <person name="Chou J.H."/>
            <person name="Lee J.H."/>
            <person name="Lin M.C."/>
            <person name="Chang P.S."/>
            <person name="Arun A.B."/>
            <person name="Young C.C."/>
            <person name="Chen W.M."/>
        </authorList>
    </citation>
    <scope>NUCLEOTIDE SEQUENCE [LARGE SCALE GENOMIC DNA]</scope>
    <source>
        <strain evidence="3 4">CKOBP-6</strain>
    </source>
</reference>
<evidence type="ECO:0000256" key="1">
    <source>
        <dbReference type="SAM" id="Phobius"/>
    </source>
</evidence>
<keyword evidence="1" id="KW-0472">Membrane</keyword>
<dbReference type="Gene3D" id="3.30.70.1740">
    <property type="entry name" value="Bypass-of-forespore C, C-terminal domain"/>
    <property type="match status" value="1"/>
</dbReference>
<dbReference type="InterPro" id="IPR015050">
    <property type="entry name" value="BofC_C"/>
</dbReference>
<dbReference type="EMBL" id="QMFB01000003">
    <property type="protein sequence ID" value="RAV21954.1"/>
    <property type="molecule type" value="Genomic_DNA"/>
</dbReference>
<organism evidence="3 4">
    <name type="scientific">Paenibacillus contaminans</name>
    <dbReference type="NCBI Taxonomy" id="450362"/>
    <lineage>
        <taxon>Bacteria</taxon>
        <taxon>Bacillati</taxon>
        <taxon>Bacillota</taxon>
        <taxon>Bacilli</taxon>
        <taxon>Bacillales</taxon>
        <taxon>Paenibacillaceae</taxon>
        <taxon>Paenibacillus</taxon>
    </lineage>
</organism>
<accession>A0A329MQA8</accession>
<protein>
    <recommendedName>
        <fullName evidence="2">Bypass of forespore C C-terminal domain-containing protein</fullName>
    </recommendedName>
</protein>
<dbReference type="Pfam" id="PF08955">
    <property type="entry name" value="BofC_C"/>
    <property type="match status" value="1"/>
</dbReference>
<name>A0A329MQA8_9BACL</name>
<keyword evidence="1" id="KW-0812">Transmembrane</keyword>
<dbReference type="AlphaFoldDB" id="A0A329MQA8"/>
<feature type="transmembrane region" description="Helical" evidence="1">
    <location>
        <begin position="21"/>
        <end position="42"/>
    </location>
</feature>
<comment type="caution">
    <text evidence="3">The sequence shown here is derived from an EMBL/GenBank/DDBJ whole genome shotgun (WGS) entry which is preliminary data.</text>
</comment>
<feature type="domain" description="Bypass of forespore C C-terminal" evidence="2">
    <location>
        <begin position="141"/>
        <end position="217"/>
    </location>
</feature>
<keyword evidence="4" id="KW-1185">Reference proteome</keyword>
<evidence type="ECO:0000313" key="4">
    <source>
        <dbReference type="Proteomes" id="UP000250369"/>
    </source>
</evidence>
<dbReference type="OrthoDB" id="2678751at2"/>
<dbReference type="Proteomes" id="UP000250369">
    <property type="component" value="Unassembled WGS sequence"/>
</dbReference>
<evidence type="ECO:0000313" key="3">
    <source>
        <dbReference type="EMBL" id="RAV21954.1"/>
    </source>
</evidence>
<keyword evidence="1" id="KW-1133">Transmembrane helix</keyword>
<dbReference type="InterPro" id="IPR038117">
    <property type="entry name" value="BofC_C_sf"/>
</dbReference>
<sequence length="233" mass="25931">MRVNLTGLLKQLKRRLRSKKRWLTLGSLLLVAGIAAGIRLYAGSGISGDSATVPVQASASDRLRERPVVEMSREQEETLHAIANGVDERMVTMQKSFICGEETQQVGLMGKDDILKLSEEHPQWEITVHAGGDVRFIERIDDLSPKCKETAYFGIDKNGNLSLFEGVPGGDQVIRTFFQLNVEHLKSSLPQESIRQLYEGIRISDLADFNSVLSTFSDFAVEAVKERGEKPKI</sequence>
<proteinExistence type="predicted"/>
<evidence type="ECO:0000259" key="2">
    <source>
        <dbReference type="Pfam" id="PF08955"/>
    </source>
</evidence>
<gene>
    <name evidence="3" type="ORF">DQG23_07870</name>
</gene>